<gene>
    <name evidence="1" type="ORF">PACLA_8A074986</name>
</gene>
<reference evidence="1" key="1">
    <citation type="submission" date="2020-04" db="EMBL/GenBank/DDBJ databases">
        <authorList>
            <person name="Alioto T."/>
            <person name="Alioto T."/>
            <person name="Gomez Garrido J."/>
        </authorList>
    </citation>
    <scope>NUCLEOTIDE SEQUENCE</scope>
    <source>
        <strain evidence="1">A484AB</strain>
    </source>
</reference>
<keyword evidence="2" id="KW-1185">Reference proteome</keyword>
<comment type="caution">
    <text evidence="1">The sequence shown here is derived from an EMBL/GenBank/DDBJ whole genome shotgun (WGS) entry which is preliminary data.</text>
</comment>
<organism evidence="1 2">
    <name type="scientific">Paramuricea clavata</name>
    <name type="common">Red gorgonian</name>
    <name type="synonym">Violescent sea-whip</name>
    <dbReference type="NCBI Taxonomy" id="317549"/>
    <lineage>
        <taxon>Eukaryota</taxon>
        <taxon>Metazoa</taxon>
        <taxon>Cnidaria</taxon>
        <taxon>Anthozoa</taxon>
        <taxon>Octocorallia</taxon>
        <taxon>Malacalcyonacea</taxon>
        <taxon>Plexauridae</taxon>
        <taxon>Paramuricea</taxon>
    </lineage>
</organism>
<dbReference type="AlphaFoldDB" id="A0A6S7IL19"/>
<proteinExistence type="predicted"/>
<accession>A0A6S7IL19</accession>
<evidence type="ECO:0000313" key="1">
    <source>
        <dbReference type="EMBL" id="CAB4019825.1"/>
    </source>
</evidence>
<dbReference type="OrthoDB" id="5962240at2759"/>
<name>A0A6S7IL19_PARCT</name>
<dbReference type="EMBL" id="CACRXK020010642">
    <property type="protein sequence ID" value="CAB4019825.1"/>
    <property type="molecule type" value="Genomic_DNA"/>
</dbReference>
<sequence>MSSGSCPSDVRSLHYFPKYVGTNCQFNWTNRAAMIQKVRDRMKHRHKLFLRFNAPVFHLDSDWTWKQSPAEFDTWVWVAVTHEYMLHFPHNFNVLSLGTMGIITNNFWGPGGEGEIHGYCYKSCLELGKTTTPRCTLTWKDLSEFMSNVTAEGKTEWNYVCRQVNYDVSDVVLDTNAAIPDLLYYWRFLSQLCTNRPYFGKGVKKDDFIHYNCFKKNGELERKELLMNYFVIMIIAILLWLYSPLLIYYFPSSEPTWLNYPVGLTHTEFHCTHKSPVYFGNLVRCLLGFYIGKDEIGKSRVRRLLFVSCTFALSFRLFFTDYCSVFLCFIIVCLLVAVIPDFWSVHLTSQQPTHFMNLFKYPEGSFRKNTKKKEYQLLAHFMKERLCLVLDLQFLKMLLTQSWRSLLFADTWTQLFTNSLWNIHKIIISACASLVIFVCLITSLVVYHFAPAFYFYKQLFFAVTIATSENLLPGLLGFDSLGYYGYCAIIIATLACNFLLIIYFMVAMMFVCYLVAEVTMFTYIGAVLDPSMAFKYISLVGAVSFVLYNLTRNMRENYDNLRDQIVEILEKTDHLSQLNKEFKISPEDTFERKEEPDGTVKTLLEITGKPSKVVLHHDHYGTYLSRPMLDFCIEECDPLRRKVLFMTVKVLLMTFYLLIAMWIKNVFHKEKEVSSIFSIIQGIAINFIPNLLQFLVDKSRFGKKDSGDLHRDVHEAIVAFVERR</sequence>
<protein>
    <submittedName>
        <fullName evidence="1">Uncharacterized protein</fullName>
    </submittedName>
</protein>
<evidence type="ECO:0000313" key="2">
    <source>
        <dbReference type="Proteomes" id="UP001152795"/>
    </source>
</evidence>
<dbReference type="Proteomes" id="UP001152795">
    <property type="component" value="Unassembled WGS sequence"/>
</dbReference>